<evidence type="ECO:0000256" key="3">
    <source>
        <dbReference type="ARBA" id="ARBA00022475"/>
    </source>
</evidence>
<comment type="similarity">
    <text evidence="8">Belongs to the TRAP transporter small permease family.</text>
</comment>
<feature type="domain" description="Tripartite ATP-independent periplasmic transporters DctQ component" evidence="10">
    <location>
        <begin position="28"/>
        <end position="152"/>
    </location>
</feature>
<evidence type="ECO:0000256" key="8">
    <source>
        <dbReference type="ARBA" id="ARBA00038436"/>
    </source>
</evidence>
<keyword evidence="3" id="KW-1003">Cell membrane</keyword>
<dbReference type="Proteomes" id="UP000515960">
    <property type="component" value="Chromosome"/>
</dbReference>
<dbReference type="EMBL" id="CP060490">
    <property type="protein sequence ID" value="QNL43912.1"/>
    <property type="molecule type" value="Genomic_DNA"/>
</dbReference>
<accession>A0A7G9B2Y1</accession>
<dbReference type="Pfam" id="PF04290">
    <property type="entry name" value="DctQ"/>
    <property type="match status" value="1"/>
</dbReference>
<evidence type="ECO:0000256" key="4">
    <source>
        <dbReference type="ARBA" id="ARBA00022519"/>
    </source>
</evidence>
<keyword evidence="12" id="KW-1185">Reference proteome</keyword>
<dbReference type="KEGG" id="ohi:H8790_10715"/>
<evidence type="ECO:0000259" key="10">
    <source>
        <dbReference type="Pfam" id="PF04290"/>
    </source>
</evidence>
<dbReference type="InterPro" id="IPR055348">
    <property type="entry name" value="DctQ"/>
</dbReference>
<keyword evidence="2" id="KW-0813">Transport</keyword>
<dbReference type="GO" id="GO:0005886">
    <property type="term" value="C:plasma membrane"/>
    <property type="evidence" value="ECO:0007669"/>
    <property type="project" value="UniProtKB-SubCell"/>
</dbReference>
<evidence type="ECO:0000256" key="5">
    <source>
        <dbReference type="ARBA" id="ARBA00022692"/>
    </source>
</evidence>
<keyword evidence="7 9" id="KW-0472">Membrane</keyword>
<evidence type="ECO:0000256" key="7">
    <source>
        <dbReference type="ARBA" id="ARBA00023136"/>
    </source>
</evidence>
<reference evidence="11 12" key="1">
    <citation type="submission" date="2020-08" db="EMBL/GenBank/DDBJ databases">
        <authorList>
            <person name="Liu C."/>
            <person name="Sun Q."/>
        </authorList>
    </citation>
    <scope>NUCLEOTIDE SEQUENCE [LARGE SCALE GENOMIC DNA]</scope>
    <source>
        <strain evidence="11 12">NSJ-62</strain>
    </source>
</reference>
<feature type="transmembrane region" description="Helical" evidence="9">
    <location>
        <begin position="86"/>
        <end position="105"/>
    </location>
</feature>
<proteinExistence type="inferred from homology"/>
<dbReference type="PANTHER" id="PTHR35011:SF2">
    <property type="entry name" value="2,3-DIKETO-L-GULONATE TRAP TRANSPORTER SMALL PERMEASE PROTEIN YIAM"/>
    <property type="match status" value="1"/>
</dbReference>
<protein>
    <submittedName>
        <fullName evidence="11">TRAP transporter small permease subunit</fullName>
    </submittedName>
</protein>
<evidence type="ECO:0000256" key="2">
    <source>
        <dbReference type="ARBA" id="ARBA00022448"/>
    </source>
</evidence>
<evidence type="ECO:0000313" key="12">
    <source>
        <dbReference type="Proteomes" id="UP000515960"/>
    </source>
</evidence>
<dbReference type="PROSITE" id="PS51257">
    <property type="entry name" value="PROKAR_LIPOPROTEIN"/>
    <property type="match status" value="1"/>
</dbReference>
<keyword evidence="6 9" id="KW-1133">Transmembrane helix</keyword>
<evidence type="ECO:0000256" key="9">
    <source>
        <dbReference type="SAM" id="Phobius"/>
    </source>
</evidence>
<dbReference type="PANTHER" id="PTHR35011">
    <property type="entry name" value="2,3-DIKETO-L-GULONATE TRAP TRANSPORTER SMALL PERMEASE PROTEIN YIAM"/>
    <property type="match status" value="1"/>
</dbReference>
<keyword evidence="5 9" id="KW-0812">Transmembrane</keyword>
<keyword evidence="4" id="KW-0997">Cell inner membrane</keyword>
<evidence type="ECO:0000313" key="11">
    <source>
        <dbReference type="EMBL" id="QNL43912.1"/>
    </source>
</evidence>
<gene>
    <name evidence="11" type="ORF">H8790_10715</name>
</gene>
<organism evidence="11 12">
    <name type="scientific">Oscillibacter hominis</name>
    <dbReference type="NCBI Taxonomy" id="2763056"/>
    <lineage>
        <taxon>Bacteria</taxon>
        <taxon>Bacillati</taxon>
        <taxon>Bacillota</taxon>
        <taxon>Clostridia</taxon>
        <taxon>Eubacteriales</taxon>
        <taxon>Oscillospiraceae</taxon>
        <taxon>Oscillibacter</taxon>
    </lineage>
</organism>
<dbReference type="GO" id="GO:0022857">
    <property type="term" value="F:transmembrane transporter activity"/>
    <property type="evidence" value="ECO:0007669"/>
    <property type="project" value="TreeGrafter"/>
</dbReference>
<evidence type="ECO:0000256" key="6">
    <source>
        <dbReference type="ARBA" id="ARBA00022989"/>
    </source>
</evidence>
<name>A0A7G9B2Y1_9FIRM</name>
<evidence type="ECO:0000256" key="1">
    <source>
        <dbReference type="ARBA" id="ARBA00004429"/>
    </source>
</evidence>
<dbReference type="GO" id="GO:0015740">
    <property type="term" value="P:C4-dicarboxylate transport"/>
    <property type="evidence" value="ECO:0007669"/>
    <property type="project" value="TreeGrafter"/>
</dbReference>
<comment type="subcellular location">
    <subcellularLocation>
        <location evidence="1">Cell inner membrane</location>
        <topology evidence="1">Multi-pass membrane protein</topology>
    </subcellularLocation>
</comment>
<dbReference type="RefSeq" id="WP_187332492.1">
    <property type="nucleotide sequence ID" value="NZ_CP060490.1"/>
</dbReference>
<feature type="transmembrane region" description="Helical" evidence="9">
    <location>
        <begin position="125"/>
        <end position="144"/>
    </location>
</feature>
<dbReference type="AlphaFoldDB" id="A0A7G9B2Y1"/>
<sequence length="158" mass="17985">MKRFLNKTADAMMAIACISLAACVLTNAYEIFMRFFFAKSLYWIQDFTLLTMLWFIFPGMVKIANKGNDISVDLFLSKLPGKAQRVVKMAVDILVTLFSLCLFYFSADMFRLRIGQVKTTSSIPLNLYTVAIMVSMLLMSLVYIEKLTEQLKKEGGAR</sequence>
<feature type="transmembrane region" description="Helical" evidence="9">
    <location>
        <begin position="44"/>
        <end position="65"/>
    </location>
</feature>
<dbReference type="InterPro" id="IPR007387">
    <property type="entry name" value="TRAP_DctQ"/>
</dbReference>